<reference evidence="2" key="1">
    <citation type="journal article" date="2023" name="G3 (Bethesda)">
        <title>Genome assembly and association tests identify interacting loci associated with vigor, precocity, and sex in interspecific pistachio rootstocks.</title>
        <authorList>
            <person name="Palmer W."/>
            <person name="Jacygrad E."/>
            <person name="Sagayaradj S."/>
            <person name="Cavanaugh K."/>
            <person name="Han R."/>
            <person name="Bertier L."/>
            <person name="Beede B."/>
            <person name="Kafkas S."/>
            <person name="Golino D."/>
            <person name="Preece J."/>
            <person name="Michelmore R."/>
        </authorList>
    </citation>
    <scope>NUCLEOTIDE SEQUENCE [LARGE SCALE GENOMIC DNA]</scope>
</reference>
<organism evidence="1 2">
    <name type="scientific">Pistacia atlantica</name>
    <dbReference type="NCBI Taxonomy" id="434234"/>
    <lineage>
        <taxon>Eukaryota</taxon>
        <taxon>Viridiplantae</taxon>
        <taxon>Streptophyta</taxon>
        <taxon>Embryophyta</taxon>
        <taxon>Tracheophyta</taxon>
        <taxon>Spermatophyta</taxon>
        <taxon>Magnoliopsida</taxon>
        <taxon>eudicotyledons</taxon>
        <taxon>Gunneridae</taxon>
        <taxon>Pentapetalae</taxon>
        <taxon>rosids</taxon>
        <taxon>malvids</taxon>
        <taxon>Sapindales</taxon>
        <taxon>Anacardiaceae</taxon>
        <taxon>Pistacia</taxon>
    </lineage>
</organism>
<accession>A0ACC1ACN8</accession>
<dbReference type="EMBL" id="CM047907">
    <property type="protein sequence ID" value="KAJ0083921.1"/>
    <property type="molecule type" value="Genomic_DNA"/>
</dbReference>
<evidence type="ECO:0000313" key="2">
    <source>
        <dbReference type="Proteomes" id="UP001164250"/>
    </source>
</evidence>
<proteinExistence type="predicted"/>
<keyword evidence="2" id="KW-1185">Reference proteome</keyword>
<sequence>MPHSSPSSPTNYTETLISIWVNNQISARMRVLVVALILMTVNSCLAANRRVLLDDADRQAVQGDQGLIEDENNVKVEYPPNDVNNHHECPRPVFNQRGGENCNSTG</sequence>
<dbReference type="Proteomes" id="UP001164250">
    <property type="component" value="Chromosome 11"/>
</dbReference>
<protein>
    <submittedName>
        <fullName evidence="1">Uncharacterized protein</fullName>
    </submittedName>
</protein>
<name>A0ACC1ACN8_9ROSI</name>
<gene>
    <name evidence="1" type="ORF">Patl1_30656</name>
</gene>
<evidence type="ECO:0000313" key="1">
    <source>
        <dbReference type="EMBL" id="KAJ0083921.1"/>
    </source>
</evidence>
<comment type="caution">
    <text evidence="1">The sequence shown here is derived from an EMBL/GenBank/DDBJ whole genome shotgun (WGS) entry which is preliminary data.</text>
</comment>